<dbReference type="SUPFAM" id="SSF57774">
    <property type="entry name" value="Microbial and mitochondrial ADK, insert 'zinc finger' domain"/>
    <property type="match status" value="1"/>
</dbReference>
<dbReference type="GO" id="GO:0004017">
    <property type="term" value="F:AMP kinase activity"/>
    <property type="evidence" value="ECO:0007669"/>
    <property type="project" value="InterPro"/>
</dbReference>
<evidence type="ECO:0000256" key="4">
    <source>
        <dbReference type="ARBA" id="ARBA00022777"/>
    </source>
</evidence>
<dbReference type="NCBIfam" id="NF001381">
    <property type="entry name" value="PRK00279.1-3"/>
    <property type="match status" value="1"/>
</dbReference>
<keyword evidence="3" id="KW-0547">Nucleotide-binding</keyword>
<dbReference type="CDD" id="cd01428">
    <property type="entry name" value="ADK"/>
    <property type="match status" value="1"/>
</dbReference>
<organism evidence="7 8">
    <name type="scientific">Chrysochromulina tobinii</name>
    <dbReference type="NCBI Taxonomy" id="1460289"/>
    <lineage>
        <taxon>Eukaryota</taxon>
        <taxon>Haptista</taxon>
        <taxon>Haptophyta</taxon>
        <taxon>Prymnesiophyceae</taxon>
        <taxon>Prymnesiales</taxon>
        <taxon>Chrysochromulinaceae</taxon>
        <taxon>Chrysochromulina</taxon>
    </lineage>
</organism>
<evidence type="ECO:0000256" key="3">
    <source>
        <dbReference type="ARBA" id="ARBA00022741"/>
    </source>
</evidence>
<dbReference type="SUPFAM" id="SSF52540">
    <property type="entry name" value="P-loop containing nucleoside triphosphate hydrolases"/>
    <property type="match status" value="1"/>
</dbReference>
<dbReference type="AlphaFoldDB" id="A0A0M0JK57"/>
<reference evidence="8" key="1">
    <citation type="journal article" date="2015" name="PLoS Genet.">
        <title>Genome Sequence and Transcriptome Analyses of Chrysochromulina tobin: Metabolic Tools for Enhanced Algal Fitness in the Prominent Order Prymnesiales (Haptophyceae).</title>
        <authorList>
            <person name="Hovde B.T."/>
            <person name="Deodato C.R."/>
            <person name="Hunsperger H.M."/>
            <person name="Ryken S.A."/>
            <person name="Yost W."/>
            <person name="Jha R.K."/>
            <person name="Patterson J."/>
            <person name="Monnat R.J. Jr."/>
            <person name="Barlow S.B."/>
            <person name="Starkenburg S.R."/>
            <person name="Cattolico R.A."/>
        </authorList>
    </citation>
    <scope>NUCLEOTIDE SEQUENCE</scope>
    <source>
        <strain evidence="8">CCMP291</strain>
    </source>
</reference>
<dbReference type="GO" id="GO:0005524">
    <property type="term" value="F:ATP binding"/>
    <property type="evidence" value="ECO:0007669"/>
    <property type="project" value="InterPro"/>
</dbReference>
<dbReference type="InterPro" id="IPR006259">
    <property type="entry name" value="Adenyl_kin_sub"/>
</dbReference>
<dbReference type="InterPro" id="IPR007862">
    <property type="entry name" value="Adenylate_kinase_lid-dom"/>
</dbReference>
<evidence type="ECO:0000256" key="1">
    <source>
        <dbReference type="ARBA" id="ARBA00007220"/>
    </source>
</evidence>
<dbReference type="NCBIfam" id="TIGR01351">
    <property type="entry name" value="adk"/>
    <property type="match status" value="1"/>
</dbReference>
<dbReference type="FunFam" id="3.40.50.300:FF:000106">
    <property type="entry name" value="Adenylate kinase mitochondrial"/>
    <property type="match status" value="1"/>
</dbReference>
<accession>A0A0M0JK57</accession>
<evidence type="ECO:0000313" key="7">
    <source>
        <dbReference type="EMBL" id="KOO26880.1"/>
    </source>
</evidence>
<keyword evidence="2 5" id="KW-0808">Transferase</keyword>
<keyword evidence="8" id="KW-1185">Reference proteome</keyword>
<evidence type="ECO:0000256" key="5">
    <source>
        <dbReference type="RuleBase" id="RU003330"/>
    </source>
</evidence>
<evidence type="ECO:0000259" key="6">
    <source>
        <dbReference type="Pfam" id="PF05191"/>
    </source>
</evidence>
<protein>
    <recommendedName>
        <fullName evidence="6">Adenylate kinase active site lid domain-containing protein</fullName>
    </recommendedName>
</protein>
<dbReference type="InterPro" id="IPR000850">
    <property type="entry name" value="Adenylat/UMP-CMP_kin"/>
</dbReference>
<keyword evidence="4 5" id="KW-0418">Kinase</keyword>
<dbReference type="InterPro" id="IPR036193">
    <property type="entry name" value="ADK_active_lid_dom_sf"/>
</dbReference>
<dbReference type="Proteomes" id="UP000037460">
    <property type="component" value="Unassembled WGS sequence"/>
</dbReference>
<sequence length="231" mass="24998">MMISKGSKKIMILFGPPGAGKGSQAPKIVETLGIPQLSTGDMLRAAVAAGTALGKEAEGVMKSGGLVSDELVVNLIRERIAADDCSKGFILDGFPRTMEQTQMLDAMLAEAGEKVTYVVALDVPDEVLTERICGRWVHKESGRSYHIKFAPPKSLGEQEPSAETMLDDETGEPLMQRKDDTEEALKSRLENYHAMTVPILDHYGPAGVVHKIDANRPPPEVWGSIESAIKK</sequence>
<feature type="domain" description="Adenylate kinase active site lid" evidence="6">
    <location>
        <begin position="135"/>
        <end position="179"/>
    </location>
</feature>
<dbReference type="PANTHER" id="PTHR23359">
    <property type="entry name" value="NUCLEOTIDE KINASE"/>
    <property type="match status" value="1"/>
</dbReference>
<evidence type="ECO:0000256" key="2">
    <source>
        <dbReference type="ARBA" id="ARBA00022679"/>
    </source>
</evidence>
<dbReference type="PROSITE" id="PS00113">
    <property type="entry name" value="ADENYLATE_KINASE"/>
    <property type="match status" value="1"/>
</dbReference>
<dbReference type="InterPro" id="IPR033690">
    <property type="entry name" value="Adenylat_kinase_CS"/>
</dbReference>
<dbReference type="Pfam" id="PF00406">
    <property type="entry name" value="ADK"/>
    <property type="match status" value="1"/>
</dbReference>
<comment type="caution">
    <text evidence="7">The sequence shown here is derived from an EMBL/GenBank/DDBJ whole genome shotgun (WGS) entry which is preliminary data.</text>
</comment>
<dbReference type="HAMAP" id="MF_00235">
    <property type="entry name" value="Adenylate_kinase_Adk"/>
    <property type="match status" value="1"/>
</dbReference>
<evidence type="ECO:0000313" key="8">
    <source>
        <dbReference type="Proteomes" id="UP000037460"/>
    </source>
</evidence>
<dbReference type="Gene3D" id="3.40.50.300">
    <property type="entry name" value="P-loop containing nucleotide triphosphate hydrolases"/>
    <property type="match status" value="1"/>
</dbReference>
<gene>
    <name evidence="7" type="ORF">Ctob_005033</name>
</gene>
<dbReference type="InterPro" id="IPR027417">
    <property type="entry name" value="P-loop_NTPase"/>
</dbReference>
<dbReference type="NCBIfam" id="NF011100">
    <property type="entry name" value="PRK14527.1"/>
    <property type="match status" value="1"/>
</dbReference>
<name>A0A0M0JK57_9EUKA</name>
<proteinExistence type="inferred from homology"/>
<dbReference type="EMBL" id="JWZX01002790">
    <property type="protein sequence ID" value="KOO26880.1"/>
    <property type="molecule type" value="Genomic_DNA"/>
</dbReference>
<comment type="similarity">
    <text evidence="1 5">Belongs to the adenylate kinase family.</text>
</comment>
<dbReference type="Pfam" id="PF05191">
    <property type="entry name" value="ADK_lid"/>
    <property type="match status" value="1"/>
</dbReference>
<dbReference type="OrthoDB" id="439792at2759"/>
<dbReference type="PRINTS" id="PR00094">
    <property type="entry name" value="ADENYLTKNASE"/>
</dbReference>